<dbReference type="PANTHER" id="PTHR33744:SF15">
    <property type="entry name" value="CARBOHYDRATE DIACID REGULATOR"/>
    <property type="match status" value="1"/>
</dbReference>
<dbReference type="EMBL" id="LGTC01000001">
    <property type="protein sequence ID" value="KNY27350.1"/>
    <property type="molecule type" value="Genomic_DNA"/>
</dbReference>
<protein>
    <submittedName>
        <fullName evidence="5">Transcriptional regulator, CdaR</fullName>
    </submittedName>
</protein>
<dbReference type="PANTHER" id="PTHR33744">
    <property type="entry name" value="CARBOHYDRATE DIACID REGULATOR"/>
    <property type="match status" value="1"/>
</dbReference>
<dbReference type="eggNOG" id="COG3835">
    <property type="taxonomic scope" value="Bacteria"/>
</dbReference>
<name>A0A0L6JNS3_9FIRM</name>
<feature type="domain" description="Putative sugar diacid recognition" evidence="2">
    <location>
        <begin position="3"/>
        <end position="59"/>
    </location>
</feature>
<dbReference type="InterPro" id="IPR041522">
    <property type="entry name" value="CdaR_GGDEF"/>
</dbReference>
<dbReference type="InterPro" id="IPR008599">
    <property type="entry name" value="Diacid_rec"/>
</dbReference>
<dbReference type="InterPro" id="IPR042070">
    <property type="entry name" value="PucR_C-HTH_sf"/>
</dbReference>
<sequence length="386" mass="43719">MQSKIYQNIVSQIRETIDAEFGVMDDSGTIIACSDEAKIGDMNENALEIMGSDEKIKSTAGYSYYKIMNRNNLENIVFLAMDGELGIKFLSLITINIINANLSHEEKLDKTTFIKNIIHDNILPSDVLQKSRELHLSNNVSRVVILIRTGNTKDVSVCEMVFDVVSKLFPNKARDFVVAIDEENIVLIKELKNKDDAKEIDSIAKTILDTLSAEVMINVSIGIGSIAENIRDIKNSYKDAQSAISIGGIFESDKNISNYNNLGIGRLIYQLPPTLCRLFLSEVFSGELKPTDYMENKHDTKSESKEKLDNDTILTVLKFFENNQNVSETARAMYLHRNSVVYRLDKVQRLTGLDIRIFNEAVIFKIALMVKKYLDYSEEQTKNNRN</sequence>
<gene>
    <name evidence="5" type="ORF">Bccel_2621</name>
</gene>
<comment type="caution">
    <text evidence="5">The sequence shown here is derived from an EMBL/GenBank/DDBJ whole genome shotgun (WGS) entry which is preliminary data.</text>
</comment>
<dbReference type="OrthoDB" id="9792148at2"/>
<accession>A0A0L6JNS3</accession>
<proteinExistence type="inferred from homology"/>
<organism evidence="5 6">
    <name type="scientific">Pseudobacteroides cellulosolvens ATCC 35603 = DSM 2933</name>
    <dbReference type="NCBI Taxonomy" id="398512"/>
    <lineage>
        <taxon>Bacteria</taxon>
        <taxon>Bacillati</taxon>
        <taxon>Bacillota</taxon>
        <taxon>Clostridia</taxon>
        <taxon>Eubacteriales</taxon>
        <taxon>Oscillospiraceae</taxon>
        <taxon>Pseudobacteroides</taxon>
    </lineage>
</organism>
<evidence type="ECO:0000313" key="5">
    <source>
        <dbReference type="EMBL" id="KNY27350.1"/>
    </source>
</evidence>
<evidence type="ECO:0000259" key="2">
    <source>
        <dbReference type="Pfam" id="PF05651"/>
    </source>
</evidence>
<dbReference type="AlphaFoldDB" id="A0A0L6JNS3"/>
<dbReference type="PATRIC" id="fig|398512.5.peg.2729"/>
<feature type="domain" description="CdaR GGDEF-like" evidence="4">
    <location>
        <begin position="124"/>
        <end position="246"/>
    </location>
</feature>
<dbReference type="RefSeq" id="WP_036942722.1">
    <property type="nucleotide sequence ID" value="NZ_JQKC01000019.1"/>
</dbReference>
<evidence type="ECO:0000259" key="3">
    <source>
        <dbReference type="Pfam" id="PF13556"/>
    </source>
</evidence>
<dbReference type="Gene3D" id="1.10.10.2840">
    <property type="entry name" value="PucR C-terminal helix-turn-helix domain"/>
    <property type="match status" value="1"/>
</dbReference>
<feature type="domain" description="PucR C-terminal helix-turn-helix" evidence="3">
    <location>
        <begin position="315"/>
        <end position="369"/>
    </location>
</feature>
<dbReference type="Pfam" id="PF05651">
    <property type="entry name" value="Diacid_rec"/>
    <property type="match status" value="1"/>
</dbReference>
<dbReference type="InterPro" id="IPR051448">
    <property type="entry name" value="CdaR-like_regulators"/>
</dbReference>
<reference evidence="6" key="1">
    <citation type="submission" date="2015-07" db="EMBL/GenBank/DDBJ databases">
        <title>Near-Complete Genome Sequence of the Cellulolytic Bacterium Bacteroides (Pseudobacteroides) cellulosolvens ATCC 35603.</title>
        <authorList>
            <person name="Dassa B."/>
            <person name="Utturkar S.M."/>
            <person name="Klingeman D.M."/>
            <person name="Hurt R.A."/>
            <person name="Keller M."/>
            <person name="Xu J."/>
            <person name="Reddy Y.H.K."/>
            <person name="Borovok I."/>
            <person name="Grinberg I.R."/>
            <person name="Lamed R."/>
            <person name="Zhivin O."/>
            <person name="Bayer E.A."/>
            <person name="Brown S.D."/>
        </authorList>
    </citation>
    <scope>NUCLEOTIDE SEQUENCE [LARGE SCALE GENOMIC DNA]</scope>
    <source>
        <strain evidence="6">DSM 2933</strain>
    </source>
</reference>
<dbReference type="Pfam" id="PF13556">
    <property type="entry name" value="HTH_30"/>
    <property type="match status" value="1"/>
</dbReference>
<evidence type="ECO:0000259" key="4">
    <source>
        <dbReference type="Pfam" id="PF17853"/>
    </source>
</evidence>
<evidence type="ECO:0000256" key="1">
    <source>
        <dbReference type="ARBA" id="ARBA00006754"/>
    </source>
</evidence>
<dbReference type="Proteomes" id="UP000036923">
    <property type="component" value="Unassembled WGS sequence"/>
</dbReference>
<keyword evidence="6" id="KW-1185">Reference proteome</keyword>
<evidence type="ECO:0000313" key="6">
    <source>
        <dbReference type="Proteomes" id="UP000036923"/>
    </source>
</evidence>
<dbReference type="STRING" id="398512.Bccel_2621"/>
<dbReference type="Pfam" id="PF17853">
    <property type="entry name" value="GGDEF_2"/>
    <property type="match status" value="1"/>
</dbReference>
<comment type="similarity">
    <text evidence="1">Belongs to the CdaR family.</text>
</comment>
<dbReference type="InterPro" id="IPR025736">
    <property type="entry name" value="PucR_C-HTH_dom"/>
</dbReference>